<gene>
    <name evidence="2" type="ORF">AARE701A_LOCUS9248</name>
</gene>
<organism evidence="2 3">
    <name type="scientific">Arabidopsis arenosa</name>
    <name type="common">Sand rock-cress</name>
    <name type="synonym">Cardaminopsis arenosa</name>
    <dbReference type="NCBI Taxonomy" id="38785"/>
    <lineage>
        <taxon>Eukaryota</taxon>
        <taxon>Viridiplantae</taxon>
        <taxon>Streptophyta</taxon>
        <taxon>Embryophyta</taxon>
        <taxon>Tracheophyta</taxon>
        <taxon>Spermatophyta</taxon>
        <taxon>Magnoliopsida</taxon>
        <taxon>eudicotyledons</taxon>
        <taxon>Gunneridae</taxon>
        <taxon>Pentapetalae</taxon>
        <taxon>rosids</taxon>
        <taxon>malvids</taxon>
        <taxon>Brassicales</taxon>
        <taxon>Brassicaceae</taxon>
        <taxon>Camelineae</taxon>
        <taxon>Arabidopsis</taxon>
    </lineage>
</organism>
<evidence type="ECO:0000313" key="3">
    <source>
        <dbReference type="Proteomes" id="UP000682877"/>
    </source>
</evidence>
<name>A0A8S2A209_ARAAE</name>
<proteinExistence type="predicted"/>
<dbReference type="EMBL" id="LR999454">
    <property type="protein sequence ID" value="CAE6001648.1"/>
    <property type="molecule type" value="Genomic_DNA"/>
</dbReference>
<dbReference type="AlphaFoldDB" id="A0A8S2A209"/>
<accession>A0A8S2A209</accession>
<dbReference type="PANTHER" id="PTHR31111">
    <property type="entry name" value="BNAA05G37150D PROTEIN-RELATED"/>
    <property type="match status" value="1"/>
</dbReference>
<evidence type="ECO:0000313" key="2">
    <source>
        <dbReference type="EMBL" id="CAE6001648.1"/>
    </source>
</evidence>
<dbReference type="NCBIfam" id="TIGR01640">
    <property type="entry name" value="F_box_assoc_1"/>
    <property type="match status" value="1"/>
</dbReference>
<protein>
    <recommendedName>
        <fullName evidence="1">F-box associated beta-propeller type 3 domain-containing protein</fullName>
    </recommendedName>
</protein>
<reference evidence="2" key="1">
    <citation type="submission" date="2021-01" db="EMBL/GenBank/DDBJ databases">
        <authorList>
            <person name="Bezrukov I."/>
        </authorList>
    </citation>
    <scope>NUCLEOTIDE SEQUENCE</scope>
</reference>
<evidence type="ECO:0000259" key="1">
    <source>
        <dbReference type="Pfam" id="PF08268"/>
    </source>
</evidence>
<dbReference type="PANTHER" id="PTHR31111:SF106">
    <property type="entry name" value="F-BOX ASSOCIATED UBIQUITINATION EFFECTOR FAMILY PROTEIN"/>
    <property type="match status" value="1"/>
</dbReference>
<dbReference type="Proteomes" id="UP000682877">
    <property type="component" value="Chromosome 4"/>
</dbReference>
<sequence length="107" mass="12300">MYHFLGYDPIDGVYKVLCMIEGNPIGGKFGLAQELRVLTLGKENSWRLVEDFPQHFLDSLDAPDICINGVLYYKALLDTQGKNKAFMSFDVRSEKFDLIKRPELPER</sequence>
<dbReference type="Pfam" id="PF08268">
    <property type="entry name" value="FBA_3"/>
    <property type="match status" value="1"/>
</dbReference>
<feature type="domain" description="F-box associated beta-propeller type 3" evidence="1">
    <location>
        <begin position="2"/>
        <end position="103"/>
    </location>
</feature>
<dbReference type="InterPro" id="IPR017451">
    <property type="entry name" value="F-box-assoc_interact_dom"/>
</dbReference>
<keyword evidence="3" id="KW-1185">Reference proteome</keyword>
<dbReference type="InterPro" id="IPR013187">
    <property type="entry name" value="F-box-assoc_dom_typ3"/>
</dbReference>